<evidence type="ECO:0008006" key="4">
    <source>
        <dbReference type="Google" id="ProtNLM"/>
    </source>
</evidence>
<proteinExistence type="predicted"/>
<protein>
    <recommendedName>
        <fullName evidence="4">Four helix bundle sensory module for signal transduction</fullName>
    </recommendedName>
</protein>
<sequence>MYIKLKQLIKNYSIHNKLKRTFSSIIGLTLFLMIVVISVVLFISSRTNSLYGGPYKVSQTISDIRVNLQTMNMNMYKSISETDLDNRNIYLQNADEEALKLTGNLGILKEIFKEDPVLLNEFLSSVQSTEDERSKLGDLLKLNVSSSVIQISQETYSLKIANTQNFIVKIFETSQKSAESFVINSNIYKNASLMFLVFTMLILVAISTLLSKALEDSLFEGINHINYIAKNLSSGNLKIDSTNV</sequence>
<name>A0ABN6J6Y7_9CLOT</name>
<keyword evidence="1" id="KW-0812">Transmembrane</keyword>
<reference evidence="3" key="1">
    <citation type="submission" date="2021-07" db="EMBL/GenBank/DDBJ databases">
        <title>Complete genome sequencing of a Clostridium isolate.</title>
        <authorList>
            <person name="Ueki A."/>
            <person name="Tonouchi A."/>
        </authorList>
    </citation>
    <scope>NUCLEOTIDE SEQUENCE [LARGE SCALE GENOMIC DNA]</scope>
    <source>
        <strain evidence="3">C5S11</strain>
    </source>
</reference>
<feature type="transmembrane region" description="Helical" evidence="1">
    <location>
        <begin position="191"/>
        <end position="210"/>
    </location>
</feature>
<dbReference type="EMBL" id="AP024849">
    <property type="protein sequence ID" value="BCZ48722.1"/>
    <property type="molecule type" value="Genomic_DNA"/>
</dbReference>
<keyword evidence="3" id="KW-1185">Reference proteome</keyword>
<dbReference type="Proteomes" id="UP000824633">
    <property type="component" value="Chromosome"/>
</dbReference>
<keyword evidence="1" id="KW-1133">Transmembrane helix</keyword>
<gene>
    <name evidence="2" type="ORF">psyc5s11_47890</name>
</gene>
<evidence type="ECO:0000313" key="2">
    <source>
        <dbReference type="EMBL" id="BCZ48722.1"/>
    </source>
</evidence>
<keyword evidence="1" id="KW-0472">Membrane</keyword>
<dbReference type="RefSeq" id="WP_224034963.1">
    <property type="nucleotide sequence ID" value="NZ_AP024849.1"/>
</dbReference>
<accession>A0ABN6J6Y7</accession>
<feature type="transmembrane region" description="Helical" evidence="1">
    <location>
        <begin position="21"/>
        <end position="43"/>
    </location>
</feature>
<evidence type="ECO:0000256" key="1">
    <source>
        <dbReference type="SAM" id="Phobius"/>
    </source>
</evidence>
<organism evidence="2 3">
    <name type="scientific">Clostridium gelidum</name>
    <dbReference type="NCBI Taxonomy" id="704125"/>
    <lineage>
        <taxon>Bacteria</taxon>
        <taxon>Bacillati</taxon>
        <taxon>Bacillota</taxon>
        <taxon>Clostridia</taxon>
        <taxon>Eubacteriales</taxon>
        <taxon>Clostridiaceae</taxon>
        <taxon>Clostridium</taxon>
    </lineage>
</organism>
<evidence type="ECO:0000313" key="3">
    <source>
        <dbReference type="Proteomes" id="UP000824633"/>
    </source>
</evidence>